<sequence length="299" mass="33815">MTSKDEEDDFDEIMDESKIQVSNLSKSKQKEGKSPSRSIKSKTKENVGKSNAQEDATVDSELPDISSEDIVVEKGGSGVKKKSRNLMGQKGFVSSLLFDVIHTGQRTPAWPIDEDKPKPVSEQDLQQRKSTAMAVETDIQSHFSKKDLSRKSSQSLRKKKSKTKSRASDVAVRLADEITIPTKSETLPADLSHLKSGWQPTAEEDEEAPRIGFYRRKQSWVGQYIEGTDYWSKKDSTEDIKPVEFEMDQKGRAWYDIPVTEEVMVEVPLDKKRMISRAKLDELKNRTSKDLLKNSDQGL</sequence>
<feature type="compositionally biased region" description="Acidic residues" evidence="1">
    <location>
        <begin position="1"/>
        <end position="14"/>
    </location>
</feature>
<accession>A0A8X6XHZ9</accession>
<protein>
    <submittedName>
        <fullName evidence="2">Uncharacterized protein</fullName>
    </submittedName>
</protein>
<evidence type="ECO:0000313" key="2">
    <source>
        <dbReference type="EMBL" id="GFY52799.1"/>
    </source>
</evidence>
<evidence type="ECO:0000256" key="1">
    <source>
        <dbReference type="SAM" id="MobiDB-lite"/>
    </source>
</evidence>
<name>A0A8X6XHZ9_9ARAC</name>
<dbReference type="OrthoDB" id="6435376at2759"/>
<feature type="region of interest" description="Disordered" evidence="1">
    <location>
        <begin position="107"/>
        <end position="168"/>
    </location>
</feature>
<dbReference type="AlphaFoldDB" id="A0A8X6XHZ9"/>
<feature type="compositionally biased region" description="Basic and acidic residues" evidence="1">
    <location>
        <begin position="113"/>
        <end position="127"/>
    </location>
</feature>
<organism evidence="2 3">
    <name type="scientific">Trichonephila inaurata madagascariensis</name>
    <dbReference type="NCBI Taxonomy" id="2747483"/>
    <lineage>
        <taxon>Eukaryota</taxon>
        <taxon>Metazoa</taxon>
        <taxon>Ecdysozoa</taxon>
        <taxon>Arthropoda</taxon>
        <taxon>Chelicerata</taxon>
        <taxon>Arachnida</taxon>
        <taxon>Araneae</taxon>
        <taxon>Araneomorphae</taxon>
        <taxon>Entelegynae</taxon>
        <taxon>Araneoidea</taxon>
        <taxon>Nephilidae</taxon>
        <taxon>Trichonephila</taxon>
        <taxon>Trichonephila inaurata</taxon>
    </lineage>
</organism>
<feature type="compositionally biased region" description="Basic residues" evidence="1">
    <location>
        <begin position="156"/>
        <end position="165"/>
    </location>
</feature>
<comment type="caution">
    <text evidence="2">The sequence shown here is derived from an EMBL/GenBank/DDBJ whole genome shotgun (WGS) entry which is preliminary data.</text>
</comment>
<keyword evidence="3" id="KW-1185">Reference proteome</keyword>
<dbReference type="EMBL" id="BMAV01008911">
    <property type="protein sequence ID" value="GFY52799.1"/>
    <property type="molecule type" value="Genomic_DNA"/>
</dbReference>
<proteinExistence type="predicted"/>
<evidence type="ECO:0000313" key="3">
    <source>
        <dbReference type="Proteomes" id="UP000886998"/>
    </source>
</evidence>
<reference evidence="2" key="1">
    <citation type="submission" date="2020-08" db="EMBL/GenBank/DDBJ databases">
        <title>Multicomponent nature underlies the extraordinary mechanical properties of spider dragline silk.</title>
        <authorList>
            <person name="Kono N."/>
            <person name="Nakamura H."/>
            <person name="Mori M."/>
            <person name="Yoshida Y."/>
            <person name="Ohtoshi R."/>
            <person name="Malay A.D."/>
            <person name="Moran D.A.P."/>
            <person name="Tomita M."/>
            <person name="Numata K."/>
            <person name="Arakawa K."/>
        </authorList>
    </citation>
    <scope>NUCLEOTIDE SEQUENCE</scope>
</reference>
<dbReference type="Proteomes" id="UP000886998">
    <property type="component" value="Unassembled WGS sequence"/>
</dbReference>
<gene>
    <name evidence="2" type="primary">AVEN_146153_1</name>
    <name evidence="2" type="ORF">TNIN_498691</name>
</gene>
<feature type="region of interest" description="Disordered" evidence="1">
    <location>
        <begin position="1"/>
        <end position="83"/>
    </location>
</feature>